<dbReference type="GeneID" id="30037750"/>
<feature type="compositionally biased region" description="Gly residues" evidence="1">
    <location>
        <begin position="63"/>
        <end position="86"/>
    </location>
</feature>
<accession>A0A161HIP9</accession>
<dbReference type="EMBL" id="CP014501">
    <property type="protein sequence ID" value="ANB12437.1"/>
    <property type="molecule type" value="Genomic_DNA"/>
</dbReference>
<feature type="region of interest" description="Disordered" evidence="1">
    <location>
        <begin position="63"/>
        <end position="106"/>
    </location>
</feature>
<dbReference type="Pfam" id="PF22669">
    <property type="entry name" value="Exo_endo_phos2"/>
    <property type="match status" value="1"/>
</dbReference>
<feature type="domain" description="Inositol polyphosphate-related phosphatase" evidence="2">
    <location>
        <begin position="273"/>
        <end position="331"/>
    </location>
</feature>
<keyword evidence="4" id="KW-1185">Reference proteome</keyword>
<name>A0A161HIP9_9ASCO</name>
<dbReference type="OrthoDB" id="62798at2759"/>
<feature type="region of interest" description="Disordered" evidence="1">
    <location>
        <begin position="337"/>
        <end position="369"/>
    </location>
</feature>
<evidence type="ECO:0000313" key="3">
    <source>
        <dbReference type="EMBL" id="ANB12437.1"/>
    </source>
</evidence>
<reference evidence="3 4" key="1">
    <citation type="submission" date="2016-02" db="EMBL/GenBank/DDBJ databases">
        <title>Complete genome sequence and transcriptome regulation of the pentose utilising yeast Sugiyamaella lignohabitans.</title>
        <authorList>
            <person name="Bellasio M."/>
            <person name="Peymann A."/>
            <person name="Valli M."/>
            <person name="Sipitzky M."/>
            <person name="Graf A."/>
            <person name="Sauer M."/>
            <person name="Marx H."/>
            <person name="Mattanovich D."/>
        </authorList>
    </citation>
    <scope>NUCLEOTIDE SEQUENCE [LARGE SCALE GENOMIC DNA]</scope>
    <source>
        <strain evidence="3 4">CBS 10342</strain>
    </source>
</reference>
<sequence>MSKDAVNLLLLTYNLGKTRLEPKYFAEEVLLPALVGRGSQLPGASRSSGSVFGAGTGSGTGSGLGVSGFGGETDGNGTETGIGSGGSVSADSTENGVSSSGSSETEPEIVAIALEEVGPIMNGCFGDLDEYLSPILKGVETALDRYIQQRIESTGAGSGIVHHGRYIRVAVHSYGAIALLLYVFVPEGAQTPVLKVLTASTGVGYLRSSLKGGVGIRIELANPVADSFAPDIATDISVTDSVTDSGAISTAHSTIESVRAPSEAGASGSESTTKTILTFVAAHLTANEGMVYYRNRDFLDIVTMLDFGDGYGAYHPQSHLFFMGDLNYRSIEDPFGVPGSNTASNTASTTTHNTDRSEEETSLLSELGSSSNAVSRYKQVDELTIARRQGDAFNDTARDGCFLGCVVAVELPVEPVSLVAAAASVIFSLPLFLLFCCGLSENSFSDSFLSSSLPLSASASTSPEASVAATASDVASVAATASDVASVAASASDVASVAASASDVASVAASASDVASVVASASDVVSVLASTVVSTSALASPSASALSSPVAV</sequence>
<proteinExistence type="predicted"/>
<evidence type="ECO:0000313" key="4">
    <source>
        <dbReference type="Proteomes" id="UP000189580"/>
    </source>
</evidence>
<dbReference type="Proteomes" id="UP000189580">
    <property type="component" value="Chromosome a"/>
</dbReference>
<evidence type="ECO:0000256" key="1">
    <source>
        <dbReference type="SAM" id="MobiDB-lite"/>
    </source>
</evidence>
<dbReference type="RefSeq" id="XP_018734914.1">
    <property type="nucleotide sequence ID" value="XM_018882646.1"/>
</dbReference>
<gene>
    <name evidence="3" type="ORF">AWJ20_690</name>
</gene>
<dbReference type="Gene3D" id="3.60.10.10">
    <property type="entry name" value="Endonuclease/exonuclease/phosphatase"/>
    <property type="match status" value="1"/>
</dbReference>
<dbReference type="InterPro" id="IPR046985">
    <property type="entry name" value="IP5"/>
</dbReference>
<protein>
    <recommendedName>
        <fullName evidence="2">Inositol polyphosphate-related phosphatase domain-containing protein</fullName>
    </recommendedName>
</protein>
<dbReference type="PANTHER" id="PTHR11200">
    <property type="entry name" value="INOSITOL 5-PHOSPHATASE"/>
    <property type="match status" value="1"/>
</dbReference>
<dbReference type="KEGG" id="slb:AWJ20_690"/>
<feature type="compositionally biased region" description="Low complexity" evidence="1">
    <location>
        <begin position="92"/>
        <end position="104"/>
    </location>
</feature>
<dbReference type="GO" id="GO:0046856">
    <property type="term" value="P:phosphatidylinositol dephosphorylation"/>
    <property type="evidence" value="ECO:0007669"/>
    <property type="project" value="InterPro"/>
</dbReference>
<dbReference type="InterPro" id="IPR000300">
    <property type="entry name" value="IPPc"/>
</dbReference>
<evidence type="ECO:0000259" key="2">
    <source>
        <dbReference type="Pfam" id="PF22669"/>
    </source>
</evidence>
<dbReference type="GO" id="GO:0004439">
    <property type="term" value="F:phosphatidylinositol-4,5-bisphosphate 5-phosphatase activity"/>
    <property type="evidence" value="ECO:0007669"/>
    <property type="project" value="TreeGrafter"/>
</dbReference>
<dbReference type="InterPro" id="IPR036691">
    <property type="entry name" value="Endo/exonu/phosph_ase_sf"/>
</dbReference>
<organism evidence="3 4">
    <name type="scientific">Sugiyamaella lignohabitans</name>
    <dbReference type="NCBI Taxonomy" id="796027"/>
    <lineage>
        <taxon>Eukaryota</taxon>
        <taxon>Fungi</taxon>
        <taxon>Dikarya</taxon>
        <taxon>Ascomycota</taxon>
        <taxon>Saccharomycotina</taxon>
        <taxon>Dipodascomycetes</taxon>
        <taxon>Dipodascales</taxon>
        <taxon>Trichomonascaceae</taxon>
        <taxon>Sugiyamaella</taxon>
    </lineage>
</organism>
<feature type="compositionally biased region" description="Low complexity" evidence="1">
    <location>
        <begin position="340"/>
        <end position="352"/>
    </location>
</feature>
<dbReference type="SUPFAM" id="SSF56219">
    <property type="entry name" value="DNase I-like"/>
    <property type="match status" value="1"/>
</dbReference>
<dbReference type="AlphaFoldDB" id="A0A161HIP9"/>